<evidence type="ECO:0000313" key="4">
    <source>
        <dbReference type="Proteomes" id="UP000198588"/>
    </source>
</evidence>
<feature type="domain" description="Isochorismatase-like" evidence="2">
    <location>
        <begin position="63"/>
        <end position="205"/>
    </location>
</feature>
<dbReference type="GO" id="GO:0016787">
    <property type="term" value="F:hydrolase activity"/>
    <property type="evidence" value="ECO:0007669"/>
    <property type="project" value="UniProtKB-KW"/>
</dbReference>
<dbReference type="PANTHER" id="PTHR43540">
    <property type="entry name" value="PEROXYUREIDOACRYLATE/UREIDOACRYLATE AMIDOHYDROLASE-RELATED"/>
    <property type="match status" value="1"/>
</dbReference>
<sequence>MQTGPPKRLRRSIVSRKRDHSISLFWCEYGSKAWVGGRILDPPTPNAIFAVMSANTPSAIAPLVVIDLQTGMFDGVHEPPIHDAPGIVERTRAVIDWARRGGRKVAFIRHDGPAGDPLAPGEPGWPVWPALGQAEGEPTFAKSVRDAFSNPAFADWVAGQGAGAVVLVGAQTDFCVAATVKGALARGLGVTVVSDAHSTLDSASESAPQIITRHNASFAEGGVDLVTTKALVGG</sequence>
<dbReference type="InterPro" id="IPR036380">
    <property type="entry name" value="Isochorismatase-like_sf"/>
</dbReference>
<keyword evidence="1" id="KW-0378">Hydrolase</keyword>
<organism evidence="3 4">
    <name type="scientific">Mesorhizobium qingshengii</name>
    <dbReference type="NCBI Taxonomy" id="1165689"/>
    <lineage>
        <taxon>Bacteria</taxon>
        <taxon>Pseudomonadati</taxon>
        <taxon>Pseudomonadota</taxon>
        <taxon>Alphaproteobacteria</taxon>
        <taxon>Hyphomicrobiales</taxon>
        <taxon>Phyllobacteriaceae</taxon>
        <taxon>Mesorhizobium</taxon>
    </lineage>
</organism>
<evidence type="ECO:0000259" key="2">
    <source>
        <dbReference type="Pfam" id="PF00857"/>
    </source>
</evidence>
<reference evidence="3 4" key="1">
    <citation type="submission" date="2016-10" db="EMBL/GenBank/DDBJ databases">
        <authorList>
            <person name="de Groot N.N."/>
        </authorList>
    </citation>
    <scope>NUCLEOTIDE SEQUENCE [LARGE SCALE GENOMIC DNA]</scope>
    <source>
        <strain evidence="3 4">CGMCC 1.12097</strain>
    </source>
</reference>
<accession>A0A1G5ZSC8</accession>
<dbReference type="Gene3D" id="3.40.50.850">
    <property type="entry name" value="Isochorismatase-like"/>
    <property type="match status" value="1"/>
</dbReference>
<dbReference type="Proteomes" id="UP000198588">
    <property type="component" value="Unassembled WGS sequence"/>
</dbReference>
<dbReference type="AlphaFoldDB" id="A0A1G5ZSC8"/>
<dbReference type="SUPFAM" id="SSF52499">
    <property type="entry name" value="Isochorismatase-like hydrolases"/>
    <property type="match status" value="1"/>
</dbReference>
<dbReference type="InterPro" id="IPR000868">
    <property type="entry name" value="Isochorismatase-like_dom"/>
</dbReference>
<dbReference type="Pfam" id="PF00857">
    <property type="entry name" value="Isochorismatase"/>
    <property type="match status" value="1"/>
</dbReference>
<dbReference type="InterPro" id="IPR050272">
    <property type="entry name" value="Isochorismatase-like_hydrls"/>
</dbReference>
<evidence type="ECO:0000256" key="1">
    <source>
        <dbReference type="ARBA" id="ARBA00022801"/>
    </source>
</evidence>
<name>A0A1G5ZSC8_9HYPH</name>
<gene>
    <name evidence="3" type="ORF">SAMN02927914_05912</name>
</gene>
<evidence type="ECO:0000313" key="3">
    <source>
        <dbReference type="EMBL" id="SDA97510.1"/>
    </source>
</evidence>
<proteinExistence type="predicted"/>
<dbReference type="EMBL" id="FMXM01000026">
    <property type="protein sequence ID" value="SDA97510.1"/>
    <property type="molecule type" value="Genomic_DNA"/>
</dbReference>
<dbReference type="STRING" id="1165689.SAMN02927914_05912"/>
<protein>
    <submittedName>
        <fullName evidence="3">Nicotinamidase-related amidase</fullName>
    </submittedName>
</protein>